<gene>
    <name evidence="2" type="ORF">MARPO_0055s0106</name>
</gene>
<evidence type="ECO:0000256" key="1">
    <source>
        <dbReference type="SAM" id="MobiDB-lite"/>
    </source>
</evidence>
<dbReference type="Gramene" id="Mp2g19460.1">
    <property type="protein sequence ID" value="Mp2g19460.1.cds1"/>
    <property type="gene ID" value="Mp2g19460"/>
</dbReference>
<feature type="region of interest" description="Disordered" evidence="1">
    <location>
        <begin position="84"/>
        <end position="109"/>
    </location>
</feature>
<evidence type="ECO:0000313" key="2">
    <source>
        <dbReference type="EMBL" id="PTQ37855.1"/>
    </source>
</evidence>
<proteinExistence type="predicted"/>
<dbReference type="AlphaFoldDB" id="A0A2R6WVG7"/>
<dbReference type="EMBL" id="KZ772727">
    <property type="protein sequence ID" value="PTQ37855.1"/>
    <property type="molecule type" value="Genomic_DNA"/>
</dbReference>
<organism evidence="2 3">
    <name type="scientific">Marchantia polymorpha</name>
    <name type="common">Common liverwort</name>
    <name type="synonym">Marchantia aquatica</name>
    <dbReference type="NCBI Taxonomy" id="3197"/>
    <lineage>
        <taxon>Eukaryota</taxon>
        <taxon>Viridiplantae</taxon>
        <taxon>Streptophyta</taxon>
        <taxon>Embryophyta</taxon>
        <taxon>Marchantiophyta</taxon>
        <taxon>Marchantiopsida</taxon>
        <taxon>Marchantiidae</taxon>
        <taxon>Marchantiales</taxon>
        <taxon>Marchantiaceae</taxon>
        <taxon>Marchantia</taxon>
    </lineage>
</organism>
<protein>
    <submittedName>
        <fullName evidence="2">Uncharacterized protein</fullName>
    </submittedName>
</protein>
<sequence>MAAEGRPIFLPAVSLPGVGPALRGRQRGRQRRYSISCESCLGGGGKLASSMQFGASGLRAPGMSWIRLPRQTAAKYRRNLTGHLPMASLVGPGTGPSSRMAGRGQGESGLGLPSTYCPSLRCWGAVDRGS</sequence>
<reference evidence="3" key="1">
    <citation type="journal article" date="2017" name="Cell">
        <title>Insights into land plant evolution garnered from the Marchantia polymorpha genome.</title>
        <authorList>
            <person name="Bowman J.L."/>
            <person name="Kohchi T."/>
            <person name="Yamato K.T."/>
            <person name="Jenkins J."/>
            <person name="Shu S."/>
            <person name="Ishizaki K."/>
            <person name="Yamaoka S."/>
            <person name="Nishihama R."/>
            <person name="Nakamura Y."/>
            <person name="Berger F."/>
            <person name="Adam C."/>
            <person name="Aki S.S."/>
            <person name="Althoff F."/>
            <person name="Araki T."/>
            <person name="Arteaga-Vazquez M.A."/>
            <person name="Balasubrmanian S."/>
            <person name="Barry K."/>
            <person name="Bauer D."/>
            <person name="Boehm C.R."/>
            <person name="Briginshaw L."/>
            <person name="Caballero-Perez J."/>
            <person name="Catarino B."/>
            <person name="Chen F."/>
            <person name="Chiyoda S."/>
            <person name="Chovatia M."/>
            <person name="Davies K.M."/>
            <person name="Delmans M."/>
            <person name="Demura T."/>
            <person name="Dierschke T."/>
            <person name="Dolan L."/>
            <person name="Dorantes-Acosta A.E."/>
            <person name="Eklund D.M."/>
            <person name="Florent S.N."/>
            <person name="Flores-Sandoval E."/>
            <person name="Fujiyama A."/>
            <person name="Fukuzawa H."/>
            <person name="Galik B."/>
            <person name="Grimanelli D."/>
            <person name="Grimwood J."/>
            <person name="Grossniklaus U."/>
            <person name="Hamada T."/>
            <person name="Haseloff J."/>
            <person name="Hetherington A.J."/>
            <person name="Higo A."/>
            <person name="Hirakawa Y."/>
            <person name="Hundley H.N."/>
            <person name="Ikeda Y."/>
            <person name="Inoue K."/>
            <person name="Inoue S.I."/>
            <person name="Ishida S."/>
            <person name="Jia Q."/>
            <person name="Kakita M."/>
            <person name="Kanazawa T."/>
            <person name="Kawai Y."/>
            <person name="Kawashima T."/>
            <person name="Kennedy M."/>
            <person name="Kinose K."/>
            <person name="Kinoshita T."/>
            <person name="Kohara Y."/>
            <person name="Koide E."/>
            <person name="Komatsu K."/>
            <person name="Kopischke S."/>
            <person name="Kubo M."/>
            <person name="Kyozuka J."/>
            <person name="Lagercrantz U."/>
            <person name="Lin S.S."/>
            <person name="Lindquist E."/>
            <person name="Lipzen A.M."/>
            <person name="Lu C.W."/>
            <person name="De Luna E."/>
            <person name="Martienssen R.A."/>
            <person name="Minamino N."/>
            <person name="Mizutani M."/>
            <person name="Mizutani M."/>
            <person name="Mochizuki N."/>
            <person name="Monte I."/>
            <person name="Mosher R."/>
            <person name="Nagasaki H."/>
            <person name="Nakagami H."/>
            <person name="Naramoto S."/>
            <person name="Nishitani K."/>
            <person name="Ohtani M."/>
            <person name="Okamoto T."/>
            <person name="Okumura M."/>
            <person name="Phillips J."/>
            <person name="Pollak B."/>
            <person name="Reinders A."/>
            <person name="Rovekamp M."/>
            <person name="Sano R."/>
            <person name="Sawa S."/>
            <person name="Schmid M.W."/>
            <person name="Shirakawa M."/>
            <person name="Solano R."/>
            <person name="Spunde A."/>
            <person name="Suetsugu N."/>
            <person name="Sugano S."/>
            <person name="Sugiyama A."/>
            <person name="Sun R."/>
            <person name="Suzuki Y."/>
            <person name="Takenaka M."/>
            <person name="Takezawa D."/>
            <person name="Tomogane H."/>
            <person name="Tsuzuki M."/>
            <person name="Ueda T."/>
            <person name="Umeda M."/>
            <person name="Ward J.M."/>
            <person name="Watanabe Y."/>
            <person name="Yazaki K."/>
            <person name="Yokoyama R."/>
            <person name="Yoshitake Y."/>
            <person name="Yotsui I."/>
            <person name="Zachgo S."/>
            <person name="Schmutz J."/>
        </authorList>
    </citation>
    <scope>NUCLEOTIDE SEQUENCE [LARGE SCALE GENOMIC DNA]</scope>
    <source>
        <strain evidence="3">Tak-1</strain>
    </source>
</reference>
<dbReference type="Proteomes" id="UP000244005">
    <property type="component" value="Unassembled WGS sequence"/>
</dbReference>
<keyword evidence="3" id="KW-1185">Reference proteome</keyword>
<evidence type="ECO:0000313" key="3">
    <source>
        <dbReference type="Proteomes" id="UP000244005"/>
    </source>
</evidence>
<name>A0A2R6WVG7_MARPO</name>
<accession>A0A2R6WVG7</accession>